<keyword evidence="2" id="KW-1185">Reference proteome</keyword>
<reference evidence="1" key="1">
    <citation type="submission" date="2020-11" db="EMBL/GenBank/DDBJ databases">
        <authorList>
            <person name="Whitehead M."/>
        </authorList>
    </citation>
    <scope>NUCLEOTIDE SEQUENCE</scope>
    <source>
        <strain evidence="1">EGII</strain>
    </source>
</reference>
<sequence length="155" mass="17734">MVFRKLIQHNDKRDNGFSFSRWGNPTVQKIFLKTKVAINSVIGPIPLSEKHPQSITTPPSCFTVSLLWNLSVARLVCAPTAIHHNLHFKTWFHLKIKIARHLLKIYNICANSQQPNHVLNNPAQLMQAPTSRRRWPIVAEQKKANTVEDEVEVGE</sequence>
<gene>
    <name evidence="1" type="ORF">CCAP1982_LOCUS1334</name>
</gene>
<organism evidence="1 2">
    <name type="scientific">Ceratitis capitata</name>
    <name type="common">Mediterranean fruit fly</name>
    <name type="synonym">Tephritis capitata</name>
    <dbReference type="NCBI Taxonomy" id="7213"/>
    <lineage>
        <taxon>Eukaryota</taxon>
        <taxon>Metazoa</taxon>
        <taxon>Ecdysozoa</taxon>
        <taxon>Arthropoda</taxon>
        <taxon>Hexapoda</taxon>
        <taxon>Insecta</taxon>
        <taxon>Pterygota</taxon>
        <taxon>Neoptera</taxon>
        <taxon>Endopterygota</taxon>
        <taxon>Diptera</taxon>
        <taxon>Brachycera</taxon>
        <taxon>Muscomorpha</taxon>
        <taxon>Tephritoidea</taxon>
        <taxon>Tephritidae</taxon>
        <taxon>Ceratitis</taxon>
        <taxon>Ceratitis</taxon>
    </lineage>
</organism>
<accession>A0A811U098</accession>
<dbReference type="AlphaFoldDB" id="A0A811U098"/>
<proteinExistence type="predicted"/>
<dbReference type="EMBL" id="CAJHJT010000001">
    <property type="protein sequence ID" value="CAD6992482.1"/>
    <property type="molecule type" value="Genomic_DNA"/>
</dbReference>
<protein>
    <submittedName>
        <fullName evidence="1">(Mediterranean fruit fly) hypothetical protein</fullName>
    </submittedName>
</protein>
<name>A0A811U098_CERCA</name>
<comment type="caution">
    <text evidence="1">The sequence shown here is derived from an EMBL/GenBank/DDBJ whole genome shotgun (WGS) entry which is preliminary data.</text>
</comment>
<evidence type="ECO:0000313" key="1">
    <source>
        <dbReference type="EMBL" id="CAD6992482.1"/>
    </source>
</evidence>
<evidence type="ECO:0000313" key="2">
    <source>
        <dbReference type="Proteomes" id="UP000606786"/>
    </source>
</evidence>
<dbReference type="Proteomes" id="UP000606786">
    <property type="component" value="Unassembled WGS sequence"/>
</dbReference>